<feature type="compositionally biased region" description="Polar residues" evidence="1">
    <location>
        <begin position="17"/>
        <end position="28"/>
    </location>
</feature>
<sequence>MIMTFMCLMMKIFQYSTSPPAQNGTNPPTYKLSKHSGKDPRSKIPRPKNNAAPLSAPLLVEEAPKKRFHKLRKIRNKIRKFGRFESAGTLPSGQRDLGSNADDSTTRSTMLNQKSADLNYNTVRSTDSFSSSQQNQLEFIQDNIDYQWFIDYGYRDGGSSLQRSSILSASCYDDLARDLDANLAHVDMEDFSHEDIHSLLHTLPPMCVRDMQEREGEMFASMVSTGDGDEEEGEESHPSLVKSGPLFSPVKECSLPPAGTYSVDSLDCDEMMITCQHPNKHNYTIAFQGSTMMSSETCTLHFRHDCSPIRVTPKKWFLDL</sequence>
<dbReference type="AlphaFoldDB" id="A0A8D8WMC7"/>
<accession>A0A8D8WMC7</accession>
<organism evidence="3">
    <name type="scientific">Cacopsylla melanoneura</name>
    <dbReference type="NCBI Taxonomy" id="428564"/>
    <lineage>
        <taxon>Eukaryota</taxon>
        <taxon>Metazoa</taxon>
        <taxon>Ecdysozoa</taxon>
        <taxon>Arthropoda</taxon>
        <taxon>Hexapoda</taxon>
        <taxon>Insecta</taxon>
        <taxon>Pterygota</taxon>
        <taxon>Neoptera</taxon>
        <taxon>Paraneoptera</taxon>
        <taxon>Hemiptera</taxon>
        <taxon>Sternorrhyncha</taxon>
        <taxon>Psylloidea</taxon>
        <taxon>Psyllidae</taxon>
        <taxon>Psyllinae</taxon>
        <taxon>Cacopsylla</taxon>
    </lineage>
</organism>
<reference evidence="3" key="1">
    <citation type="submission" date="2021-05" db="EMBL/GenBank/DDBJ databases">
        <authorList>
            <person name="Alioto T."/>
            <person name="Alioto T."/>
            <person name="Gomez Garrido J."/>
        </authorList>
    </citation>
    <scope>NUCLEOTIDE SEQUENCE</scope>
</reference>
<feature type="chain" id="PRO_5034959098" evidence="2">
    <location>
        <begin position="19"/>
        <end position="320"/>
    </location>
</feature>
<dbReference type="EMBL" id="HBUF01207017">
    <property type="protein sequence ID" value="CAG6664173.1"/>
    <property type="molecule type" value="Transcribed_RNA"/>
</dbReference>
<keyword evidence="2" id="KW-0732">Signal</keyword>
<evidence type="ECO:0000313" key="3">
    <source>
        <dbReference type="EMBL" id="CAG6664173.1"/>
    </source>
</evidence>
<feature type="signal peptide" evidence="2">
    <location>
        <begin position="1"/>
        <end position="18"/>
    </location>
</feature>
<protein>
    <submittedName>
        <fullName evidence="3">Uncharacterized protein</fullName>
    </submittedName>
</protein>
<proteinExistence type="predicted"/>
<name>A0A8D8WMC7_9HEMI</name>
<evidence type="ECO:0000256" key="2">
    <source>
        <dbReference type="SAM" id="SignalP"/>
    </source>
</evidence>
<evidence type="ECO:0000256" key="1">
    <source>
        <dbReference type="SAM" id="MobiDB-lite"/>
    </source>
</evidence>
<feature type="region of interest" description="Disordered" evidence="1">
    <location>
        <begin position="17"/>
        <end position="53"/>
    </location>
</feature>
<feature type="region of interest" description="Disordered" evidence="1">
    <location>
        <begin position="224"/>
        <end position="243"/>
    </location>
</feature>
<feature type="region of interest" description="Disordered" evidence="1">
    <location>
        <begin position="85"/>
        <end position="107"/>
    </location>
</feature>